<organism evidence="2 3">
    <name type="scientific">Oricola cellulosilytica</name>
    <dbReference type="NCBI Taxonomy" id="1429082"/>
    <lineage>
        <taxon>Bacteria</taxon>
        <taxon>Pseudomonadati</taxon>
        <taxon>Pseudomonadota</taxon>
        <taxon>Alphaproteobacteria</taxon>
        <taxon>Hyphomicrobiales</taxon>
        <taxon>Ahrensiaceae</taxon>
        <taxon>Oricola</taxon>
    </lineage>
</organism>
<gene>
    <name evidence="2" type="ORF">E0D97_03035</name>
</gene>
<dbReference type="AlphaFoldDB" id="A0A4R0PF17"/>
<dbReference type="RefSeq" id="WP_131565262.1">
    <property type="nucleotide sequence ID" value="NZ_JAINFK010000001.1"/>
</dbReference>
<comment type="caution">
    <text evidence="2">The sequence shown here is derived from an EMBL/GenBank/DDBJ whole genome shotgun (WGS) entry which is preliminary data.</text>
</comment>
<sequence length="202" mass="21322">MTMRTAKKTTLFSLIPAALISVSTLALAQDNAAPAGSTKVVVGEDAAAKVPDAGGAQAKAQQPSEGEMEAADEALVEAGTQVDDTGTGDKPVDDIQTAGTGNCQSMLDELDKGVSSLRDEREKNRGQIAAAAAKEPLILAMADGSFVYVGGEEELSEPYESWFVSERELKRTVLMSEEAKTLLEEKKDAECVELLQQASVTR</sequence>
<name>A0A4R0PF17_9HYPH</name>
<dbReference type="EMBL" id="SJST01000001">
    <property type="protein sequence ID" value="TCD16417.1"/>
    <property type="molecule type" value="Genomic_DNA"/>
</dbReference>
<feature type="signal peptide" evidence="1">
    <location>
        <begin position="1"/>
        <end position="28"/>
    </location>
</feature>
<protein>
    <submittedName>
        <fullName evidence="2">Uncharacterized protein</fullName>
    </submittedName>
</protein>
<evidence type="ECO:0000256" key="1">
    <source>
        <dbReference type="SAM" id="SignalP"/>
    </source>
</evidence>
<keyword evidence="1" id="KW-0732">Signal</keyword>
<feature type="chain" id="PRO_5020335511" evidence="1">
    <location>
        <begin position="29"/>
        <end position="202"/>
    </location>
</feature>
<dbReference type="OrthoDB" id="9959752at2"/>
<reference evidence="2 3" key="1">
    <citation type="journal article" date="2015" name="Antonie Van Leeuwenhoek">
        <title>Oricola cellulosilytica gen. nov., sp. nov., a cellulose-degrading bacterium of the family Phyllobacteriaceae isolated from surface seashore water, and emended descriptions of Mesorhizobium loti and Phyllobacterium myrsinacearum.</title>
        <authorList>
            <person name="Hameed A."/>
            <person name="Shahina M."/>
            <person name="Lai W.A."/>
            <person name="Lin S.Y."/>
            <person name="Young L.S."/>
            <person name="Liu Y.C."/>
            <person name="Hsu Y.H."/>
            <person name="Young C.C."/>
        </authorList>
    </citation>
    <scope>NUCLEOTIDE SEQUENCE [LARGE SCALE GENOMIC DNA]</scope>
    <source>
        <strain evidence="2 3">KCTC 52183</strain>
    </source>
</reference>
<keyword evidence="3" id="KW-1185">Reference proteome</keyword>
<proteinExistence type="predicted"/>
<dbReference type="Proteomes" id="UP000291301">
    <property type="component" value="Unassembled WGS sequence"/>
</dbReference>
<evidence type="ECO:0000313" key="2">
    <source>
        <dbReference type="EMBL" id="TCD16417.1"/>
    </source>
</evidence>
<evidence type="ECO:0000313" key="3">
    <source>
        <dbReference type="Proteomes" id="UP000291301"/>
    </source>
</evidence>
<accession>A0A4R0PF17</accession>